<keyword evidence="2" id="KW-0489">Methyltransferase</keyword>
<dbReference type="RefSeq" id="WP_302913302.1">
    <property type="nucleotide sequence ID" value="NZ_JAUMSQ010000026.1"/>
</dbReference>
<sequence>MTPDRRSSALSVARSYVRRLRAVRLRGSQALHRRVGDAGRYWSDDSEIGWRANSHWRGGLPDPDWASVGSDHLAIFDTFAKALDLPRRPAIVIEWGCGGGANAVAFAPRCSHFIAADVSADSIAECIRQVGQVCDTPATGLLIDINDPHAATVGRENTCDVFLCVYVVELTAGPEEALRILDAAQHMLTDGGMALIQVKYHTTDPATRGHRRNYRRNLANMTTFAIDDFWIQAARHGLTPRLITLVPQNRLDVRYAYYALTKP</sequence>
<dbReference type="GO" id="GO:0008168">
    <property type="term" value="F:methyltransferase activity"/>
    <property type="evidence" value="ECO:0007669"/>
    <property type="project" value="UniProtKB-KW"/>
</dbReference>
<dbReference type="Proteomes" id="UP001168823">
    <property type="component" value="Unassembled WGS sequence"/>
</dbReference>
<organism evidence="2 3">
    <name type="scientific">Mycolicibacterium arseniciresistens</name>
    <dbReference type="NCBI Taxonomy" id="3062257"/>
    <lineage>
        <taxon>Bacteria</taxon>
        <taxon>Bacillati</taxon>
        <taxon>Actinomycetota</taxon>
        <taxon>Actinomycetes</taxon>
        <taxon>Mycobacteriales</taxon>
        <taxon>Mycobacteriaceae</taxon>
        <taxon>Mycolicibacterium</taxon>
    </lineage>
</organism>
<dbReference type="Pfam" id="PF08242">
    <property type="entry name" value="Methyltransf_12"/>
    <property type="match status" value="1"/>
</dbReference>
<keyword evidence="3" id="KW-1185">Reference proteome</keyword>
<dbReference type="InterPro" id="IPR013217">
    <property type="entry name" value="Methyltransf_12"/>
</dbReference>
<dbReference type="EC" id="2.1.-.-" evidence="2"/>
<reference evidence="2" key="1">
    <citation type="submission" date="2023-07" db="EMBL/GenBank/DDBJ databases">
        <title>Mycolicibacterium sp. nov., a novel bacterial species.</title>
        <authorList>
            <person name="Cao Y."/>
        </authorList>
    </citation>
    <scope>NUCLEOTIDE SEQUENCE</scope>
    <source>
        <strain evidence="2">KC 300</strain>
    </source>
</reference>
<dbReference type="Gene3D" id="3.40.50.150">
    <property type="entry name" value="Vaccinia Virus protein VP39"/>
    <property type="match status" value="1"/>
</dbReference>
<keyword evidence="2" id="KW-0808">Transferase</keyword>
<dbReference type="CDD" id="cd02440">
    <property type="entry name" value="AdoMet_MTases"/>
    <property type="match status" value="1"/>
</dbReference>
<protein>
    <submittedName>
        <fullName evidence="2">Class I SAM-dependent methyltransferase</fullName>
        <ecNumber evidence="2">2.1.-.-</ecNumber>
    </submittedName>
</protein>
<evidence type="ECO:0000259" key="1">
    <source>
        <dbReference type="Pfam" id="PF08242"/>
    </source>
</evidence>
<dbReference type="InterPro" id="IPR029063">
    <property type="entry name" value="SAM-dependent_MTases_sf"/>
</dbReference>
<evidence type="ECO:0000313" key="2">
    <source>
        <dbReference type="EMBL" id="MDO3635364.1"/>
    </source>
</evidence>
<dbReference type="GO" id="GO:0032259">
    <property type="term" value="P:methylation"/>
    <property type="evidence" value="ECO:0007669"/>
    <property type="project" value="UniProtKB-KW"/>
</dbReference>
<dbReference type="EMBL" id="JAUMSQ010000026">
    <property type="protein sequence ID" value="MDO3635364.1"/>
    <property type="molecule type" value="Genomic_DNA"/>
</dbReference>
<comment type="caution">
    <text evidence="2">The sequence shown here is derived from an EMBL/GenBank/DDBJ whole genome shotgun (WGS) entry which is preliminary data.</text>
</comment>
<accession>A0ABT8UC47</accession>
<name>A0ABT8UC47_9MYCO</name>
<feature type="domain" description="Methyltransferase type 12" evidence="1">
    <location>
        <begin position="94"/>
        <end position="193"/>
    </location>
</feature>
<evidence type="ECO:0000313" key="3">
    <source>
        <dbReference type="Proteomes" id="UP001168823"/>
    </source>
</evidence>
<gene>
    <name evidence="2" type="ORF">Q2100_06390</name>
</gene>
<dbReference type="SUPFAM" id="SSF53335">
    <property type="entry name" value="S-adenosyl-L-methionine-dependent methyltransferases"/>
    <property type="match status" value="1"/>
</dbReference>
<proteinExistence type="predicted"/>